<keyword evidence="4 16" id="KW-0732">Signal</keyword>
<evidence type="ECO:0000256" key="3">
    <source>
        <dbReference type="ARBA" id="ARBA00007658"/>
    </source>
</evidence>
<evidence type="ECO:0000256" key="7">
    <source>
        <dbReference type="ARBA" id="ARBA00023180"/>
    </source>
</evidence>
<dbReference type="GO" id="GO:0005975">
    <property type="term" value="P:carbohydrate metabolic process"/>
    <property type="evidence" value="ECO:0007669"/>
    <property type="project" value="InterPro"/>
</dbReference>
<evidence type="ECO:0000256" key="12">
    <source>
        <dbReference type="PIRSR" id="PIRSR601382-2"/>
    </source>
</evidence>
<dbReference type="FunFam" id="1.50.10.10:FF:000047">
    <property type="entry name" value="Mannosyl-oligosaccharide alpha-1,2-mannosidase"/>
    <property type="match status" value="1"/>
</dbReference>
<evidence type="ECO:0000256" key="16">
    <source>
        <dbReference type="SAM" id="SignalP"/>
    </source>
</evidence>
<comment type="catalytic activity">
    <reaction evidence="10">
        <text>N(4)-(alpha-D-Man-(1-&gt;2)-alpha-D-Man-(1-&gt;2)-alpha-D-Man-(1-&gt;3)-[alpha-D-Man-(1-&gt;2)-alpha-D-Man-(1-&gt;3)-[alpha-D-Man-(1-&gt;2)-alpha-D-Man-(1-&gt;6)]-alpha-D-Man-(1-&gt;6)]-beta-D-Man-(1-&gt;4)-beta-D-GlcNAc-(1-&gt;4)-beta-D-GlcNAc)-L-asparaginyl-[protein] (N-glucan mannose isomer 9A1,2,3B1,2,3) + 4 H2O = N(4)-(alpha-D-Man-(1-&gt;3)-[alpha-D-Man-(1-&gt;3)-[alpha-D-Man-(1-&gt;6)]-alpha-D-Man-(1-&gt;6)]-beta-D-Man-(1-&gt;4)-beta-D-GlcNAc-(1-&gt;4)-beta-D-GlcNAc)-L-asparaginyl-[protein] (N-glucan mannose isomer 5A1,2) + 4 beta-D-mannose</text>
        <dbReference type="Rhea" id="RHEA:56008"/>
        <dbReference type="Rhea" id="RHEA-COMP:14356"/>
        <dbReference type="Rhea" id="RHEA-COMP:14367"/>
        <dbReference type="ChEBI" id="CHEBI:15377"/>
        <dbReference type="ChEBI" id="CHEBI:28563"/>
        <dbReference type="ChEBI" id="CHEBI:59087"/>
        <dbReference type="ChEBI" id="CHEBI:139493"/>
        <dbReference type="EC" id="3.2.1.113"/>
    </reaction>
</comment>
<evidence type="ECO:0000256" key="13">
    <source>
        <dbReference type="PIRSR" id="PIRSR601382-3"/>
    </source>
</evidence>
<evidence type="ECO:0000313" key="17">
    <source>
        <dbReference type="EMBL" id="KZT34396.1"/>
    </source>
</evidence>
<gene>
    <name evidence="17" type="ORF">SISSUDRAFT_991887</name>
</gene>
<protein>
    <recommendedName>
        <fullName evidence="14">alpha-1,2-Mannosidase</fullName>
        <ecNumber evidence="14">3.2.1.-</ecNumber>
    </recommendedName>
</protein>
<evidence type="ECO:0000256" key="9">
    <source>
        <dbReference type="ARBA" id="ARBA00047669"/>
    </source>
</evidence>
<dbReference type="Gene3D" id="1.50.10.10">
    <property type="match status" value="1"/>
</dbReference>
<reference evidence="17 18" key="1">
    <citation type="journal article" date="2016" name="Mol. Biol. Evol.">
        <title>Comparative Genomics of Early-Diverging Mushroom-Forming Fungi Provides Insights into the Origins of Lignocellulose Decay Capabilities.</title>
        <authorList>
            <person name="Nagy L.G."/>
            <person name="Riley R."/>
            <person name="Tritt A."/>
            <person name="Adam C."/>
            <person name="Daum C."/>
            <person name="Floudas D."/>
            <person name="Sun H."/>
            <person name="Yadav J.S."/>
            <person name="Pangilinan J."/>
            <person name="Larsson K.H."/>
            <person name="Matsuura K."/>
            <person name="Barry K."/>
            <person name="Labutti K."/>
            <person name="Kuo R."/>
            <person name="Ohm R.A."/>
            <person name="Bhattacharya S.S."/>
            <person name="Shirouzu T."/>
            <person name="Yoshinaga Y."/>
            <person name="Martin F.M."/>
            <person name="Grigoriev I.V."/>
            <person name="Hibbett D.S."/>
        </authorList>
    </citation>
    <scope>NUCLEOTIDE SEQUENCE [LARGE SCALE GENOMIC DNA]</scope>
    <source>
        <strain evidence="17 18">HHB10207 ss-3</strain>
    </source>
</reference>
<evidence type="ECO:0000313" key="18">
    <source>
        <dbReference type="Proteomes" id="UP000076798"/>
    </source>
</evidence>
<dbReference type="SUPFAM" id="SSF48225">
    <property type="entry name" value="Seven-hairpin glycosidases"/>
    <property type="match status" value="1"/>
</dbReference>
<feature type="region of interest" description="Disordered" evidence="15">
    <location>
        <begin position="507"/>
        <end position="529"/>
    </location>
</feature>
<evidence type="ECO:0000256" key="1">
    <source>
        <dbReference type="ARBA" id="ARBA00001913"/>
    </source>
</evidence>
<comment type="pathway">
    <text evidence="2">Protein modification; protein glycosylation.</text>
</comment>
<keyword evidence="6 13" id="KW-1015">Disulfide bond</keyword>
<evidence type="ECO:0000256" key="5">
    <source>
        <dbReference type="ARBA" id="ARBA00022801"/>
    </source>
</evidence>
<dbReference type="PANTHER" id="PTHR11742:SF101">
    <property type="entry name" value="MANNOSYL-OLIGOSACCHARIDE ALPHA-1,2-MANNOSIDASE 1B"/>
    <property type="match status" value="1"/>
</dbReference>
<dbReference type="GO" id="GO:0005509">
    <property type="term" value="F:calcium ion binding"/>
    <property type="evidence" value="ECO:0007669"/>
    <property type="project" value="InterPro"/>
</dbReference>
<dbReference type="OrthoDB" id="8118055at2759"/>
<keyword evidence="5 14" id="KW-0378">Hydrolase</keyword>
<comment type="cofactor">
    <cofactor evidence="1 12">
        <name>Ca(2+)</name>
        <dbReference type="ChEBI" id="CHEBI:29108"/>
    </cofactor>
</comment>
<keyword evidence="7" id="KW-0325">Glycoprotein</keyword>
<name>A0A165ZKV1_9AGAM</name>
<dbReference type="Proteomes" id="UP000076798">
    <property type="component" value="Unassembled WGS sequence"/>
</dbReference>
<dbReference type="EMBL" id="KV428183">
    <property type="protein sequence ID" value="KZT34396.1"/>
    <property type="molecule type" value="Genomic_DNA"/>
</dbReference>
<evidence type="ECO:0000256" key="4">
    <source>
        <dbReference type="ARBA" id="ARBA00022729"/>
    </source>
</evidence>
<feature type="signal peptide" evidence="16">
    <location>
        <begin position="1"/>
        <end position="24"/>
    </location>
</feature>
<accession>A0A165ZKV1</accession>
<dbReference type="AlphaFoldDB" id="A0A165ZKV1"/>
<comment type="similarity">
    <text evidence="3 14">Belongs to the glycosyl hydrolase 47 family.</text>
</comment>
<organism evidence="17 18">
    <name type="scientific">Sistotremastrum suecicum HHB10207 ss-3</name>
    <dbReference type="NCBI Taxonomy" id="1314776"/>
    <lineage>
        <taxon>Eukaryota</taxon>
        <taxon>Fungi</taxon>
        <taxon>Dikarya</taxon>
        <taxon>Basidiomycota</taxon>
        <taxon>Agaricomycotina</taxon>
        <taxon>Agaricomycetes</taxon>
        <taxon>Sistotremastrales</taxon>
        <taxon>Sistotremastraceae</taxon>
        <taxon>Sistotremastrum</taxon>
    </lineage>
</organism>
<feature type="active site" description="Proton donor" evidence="11">
    <location>
        <position position="363"/>
    </location>
</feature>
<dbReference type="InterPro" id="IPR001382">
    <property type="entry name" value="Glyco_hydro_47"/>
</dbReference>
<feature type="active site" evidence="11">
    <location>
        <position position="256"/>
    </location>
</feature>
<evidence type="ECO:0000256" key="8">
    <source>
        <dbReference type="ARBA" id="ARBA00023295"/>
    </source>
</evidence>
<dbReference type="EC" id="3.2.1.-" evidence="14"/>
<evidence type="ECO:0000256" key="6">
    <source>
        <dbReference type="ARBA" id="ARBA00023157"/>
    </source>
</evidence>
<keyword evidence="18" id="KW-1185">Reference proteome</keyword>
<dbReference type="GO" id="GO:0036503">
    <property type="term" value="P:ERAD pathway"/>
    <property type="evidence" value="ECO:0007669"/>
    <property type="project" value="UniProtKB-ARBA"/>
</dbReference>
<feature type="chain" id="PRO_5007870074" description="alpha-1,2-Mannosidase" evidence="16">
    <location>
        <begin position="25"/>
        <end position="546"/>
    </location>
</feature>
<evidence type="ECO:0000256" key="15">
    <source>
        <dbReference type="SAM" id="MobiDB-lite"/>
    </source>
</evidence>
<keyword evidence="12" id="KW-0106">Calcium</keyword>
<feature type="disulfide bond" evidence="13">
    <location>
        <begin position="320"/>
        <end position="349"/>
    </location>
</feature>
<evidence type="ECO:0000256" key="14">
    <source>
        <dbReference type="RuleBase" id="RU361193"/>
    </source>
</evidence>
<keyword evidence="8 14" id="KW-0326">Glycosidase</keyword>
<evidence type="ECO:0000256" key="10">
    <source>
        <dbReference type="ARBA" id="ARBA00048605"/>
    </source>
</evidence>
<dbReference type="PRINTS" id="PR00747">
    <property type="entry name" value="GLYHDRLASE47"/>
</dbReference>
<dbReference type="GO" id="GO:0004571">
    <property type="term" value="F:mannosyl-oligosaccharide 1,2-alpha-mannosidase activity"/>
    <property type="evidence" value="ECO:0007669"/>
    <property type="project" value="UniProtKB-EC"/>
</dbReference>
<dbReference type="PANTHER" id="PTHR11742">
    <property type="entry name" value="MANNOSYL-OLIGOSACCHARIDE ALPHA-1,2-MANNOSIDASE-RELATED"/>
    <property type="match status" value="1"/>
</dbReference>
<feature type="binding site" evidence="12">
    <location>
        <position position="493"/>
    </location>
    <ligand>
        <name>Ca(2+)</name>
        <dbReference type="ChEBI" id="CHEBI:29108"/>
    </ligand>
</feature>
<comment type="catalytic activity">
    <reaction evidence="9">
        <text>N(4)-(alpha-D-Man-(1-&gt;2)-alpha-D-Man-(1-&gt;2)-alpha-D-Man-(1-&gt;3)-[alpha-D-Man-(1-&gt;3)-[alpha-D-Man-(1-&gt;2)-alpha-D-Man-(1-&gt;6)]-alpha-D-Man-(1-&gt;6)]-beta-D-Man-(1-&gt;4)-beta-D-GlcNAc-(1-&gt;4)-beta-D-GlcNAc)-L-asparaginyl-[protein] (N-glucan mannose isomer 8A1,2,3B1,3) + 3 H2O = N(4)-(alpha-D-Man-(1-&gt;3)-[alpha-D-Man-(1-&gt;3)-[alpha-D-Man-(1-&gt;6)]-alpha-D-Man-(1-&gt;6)]-beta-D-Man-(1-&gt;4)-beta-D-GlcNAc-(1-&gt;4)-beta-D-GlcNAc)-L-asparaginyl-[protein] (N-glucan mannose isomer 5A1,2) + 3 beta-D-mannose</text>
        <dbReference type="Rhea" id="RHEA:56028"/>
        <dbReference type="Rhea" id="RHEA-COMP:14358"/>
        <dbReference type="Rhea" id="RHEA-COMP:14367"/>
        <dbReference type="ChEBI" id="CHEBI:15377"/>
        <dbReference type="ChEBI" id="CHEBI:28563"/>
        <dbReference type="ChEBI" id="CHEBI:59087"/>
        <dbReference type="ChEBI" id="CHEBI:60628"/>
        <dbReference type="EC" id="3.2.1.113"/>
    </reaction>
</comment>
<feature type="active site" description="Proton donor" evidence="11">
    <location>
        <position position="126"/>
    </location>
</feature>
<evidence type="ECO:0000256" key="11">
    <source>
        <dbReference type="PIRSR" id="PIRSR601382-1"/>
    </source>
</evidence>
<feature type="active site" evidence="11">
    <location>
        <position position="405"/>
    </location>
</feature>
<proteinExistence type="inferred from homology"/>
<evidence type="ECO:0000256" key="2">
    <source>
        <dbReference type="ARBA" id="ARBA00004922"/>
    </source>
</evidence>
<dbReference type="STRING" id="1314776.A0A165ZKV1"/>
<dbReference type="GO" id="GO:0016020">
    <property type="term" value="C:membrane"/>
    <property type="evidence" value="ECO:0007669"/>
    <property type="project" value="InterPro"/>
</dbReference>
<dbReference type="Pfam" id="PF01532">
    <property type="entry name" value="Glyco_hydro_47"/>
    <property type="match status" value="1"/>
</dbReference>
<dbReference type="InterPro" id="IPR050749">
    <property type="entry name" value="Glycosyl_Hydrolase_47"/>
</dbReference>
<dbReference type="InterPro" id="IPR012341">
    <property type="entry name" value="6hp_glycosidase-like_sf"/>
</dbReference>
<keyword evidence="12" id="KW-0479">Metal-binding</keyword>
<dbReference type="InterPro" id="IPR036026">
    <property type="entry name" value="Seven-hairpin_glycosidases"/>
</dbReference>
<dbReference type="GO" id="GO:0005783">
    <property type="term" value="C:endoplasmic reticulum"/>
    <property type="evidence" value="ECO:0007669"/>
    <property type="project" value="TreeGrafter"/>
</dbReference>
<sequence length="546" mass="58988">MLLFTNAFHLALLAFVAPSPFVSAGNVQKSGLQLPASAAANKAQVVTMFTDAYSVYQKVAFGHDDLEPVSLSFDDSRNGWGATIVDGMSTMLVMGLTDLYQQAVQFAGTIDFNQSNVPSETVSVFETTIRFVGGFLSAYQLNGEQDKILLEKAQQVADKLAFAWVGNNDVPFGELNFTTNQPIVAASNIAEAGTLTLEWTLLSQLTGNQTYADLAQKSVKHIASLGTQLPGLAAQGIDPSSGEAVGTYVTWSGGSDSYFEYLIKFPRLFPNSDPVFATTWLTAVDSSIKTLKKTSTVGGHVYLADFDGTDIRHIGSHLACFHAGNWILGGKLLNNDTIVNVALELADACWNTYASTETGIGPETFAWISSDGSFTGGNPPSASDLTFYTKNGFYITGSDYILRPEVLESNFYAWRATGDTKYLDRAESAIKSFNEFLEVNNAFAGINDVNNANGGGGFIDDTESFFFAEVLKYLYLTFDDPNHISIDEFVFNTECHPFKAGPAEINISHSPPKTSPLPSSPLNLPLPQISPNPRLPNPFSSILGLL</sequence>